<keyword evidence="3" id="KW-1185">Reference proteome</keyword>
<dbReference type="Gene3D" id="1.25.10.10">
    <property type="entry name" value="Leucine-rich Repeat Variant"/>
    <property type="match status" value="1"/>
</dbReference>
<proteinExistence type="predicted"/>
<gene>
    <name evidence="2" type="ORF">LAZ67_2003899</name>
</gene>
<evidence type="ECO:0000313" key="3">
    <source>
        <dbReference type="Proteomes" id="UP001235939"/>
    </source>
</evidence>
<feature type="repeat" description="HEAT" evidence="1">
    <location>
        <begin position="66"/>
        <end position="103"/>
    </location>
</feature>
<dbReference type="Proteomes" id="UP001235939">
    <property type="component" value="Chromosome 02"/>
</dbReference>
<dbReference type="PANTHER" id="PTHR21467:SF0">
    <property type="entry name" value="SERINE_THREONINE-PROTEIN PHOSPHATASE 4 REGULATORY SUBUNIT 4"/>
    <property type="match status" value="1"/>
</dbReference>
<dbReference type="InterPro" id="IPR021133">
    <property type="entry name" value="HEAT_type_2"/>
</dbReference>
<dbReference type="PANTHER" id="PTHR21467">
    <property type="entry name" value="PROTEIN PHOSPHATASE 4 REGULATORY SUBUNIT 4 PPP4R4"/>
    <property type="match status" value="1"/>
</dbReference>
<evidence type="ECO:0000313" key="2">
    <source>
        <dbReference type="EMBL" id="UYV63380.1"/>
    </source>
</evidence>
<dbReference type="InterPro" id="IPR039918">
    <property type="entry name" value="PPP4R4"/>
</dbReference>
<sequence length="512" mass="55179">MSGHSVCHGCVAYTKLCCATDPKAGSEPWTALTACILPHSVLPSSGKVVYQVPALRVSSSMIKKEIVPMVQCLCQDVNPDVRATMCSQLDFVARGIGLETSRSAVLPELVELAQDEAAGVRRAAVRALAAMAPLLSHEDGRTTLAPLLRKCCSQALASLDPLVLPCLARALGALCRALAGNSHCNLMPDLVPQAEKSDLCLECRIACAFNMPAMAQFAGPSLFSDHLASLFSELCADPNPQVRAMMAAGFPEVQVCAGGASLLRELLTLLRDSSLQVIQSGLLEQLPRCVEAVPWASLSHTERKETAGDLVQALLACEATLVSSYKWRLHAQLLSQLATLPERLPPSVVQPMLGPFLLSRVLTLRPLPCRLTAGYALLMLLRSCPTLAQRIALVTRIDAVVKTSLLSELCRGQSCHHRMLYVRLCELATQIFSWSFFRTHFFSPLLSLAGDGVANIRLRLCSLLAPLKACMQLPADSQLLAALEACVRRLMAAERDRDVMAALCHVSGLSVL</sequence>
<dbReference type="Pfam" id="PF13646">
    <property type="entry name" value="HEAT_2"/>
    <property type="match status" value="1"/>
</dbReference>
<evidence type="ECO:0000256" key="1">
    <source>
        <dbReference type="PROSITE-ProRule" id="PRU00103"/>
    </source>
</evidence>
<feature type="repeat" description="HEAT" evidence="1">
    <location>
        <begin position="105"/>
        <end position="143"/>
    </location>
</feature>
<organism evidence="2 3">
    <name type="scientific">Cordylochernes scorpioides</name>
    <dbReference type="NCBI Taxonomy" id="51811"/>
    <lineage>
        <taxon>Eukaryota</taxon>
        <taxon>Metazoa</taxon>
        <taxon>Ecdysozoa</taxon>
        <taxon>Arthropoda</taxon>
        <taxon>Chelicerata</taxon>
        <taxon>Arachnida</taxon>
        <taxon>Pseudoscorpiones</taxon>
        <taxon>Cheliferoidea</taxon>
        <taxon>Chernetidae</taxon>
        <taxon>Cordylochernes</taxon>
    </lineage>
</organism>
<name>A0ABY6K6M9_9ARAC</name>
<accession>A0ABY6K6M9</accession>
<dbReference type="SUPFAM" id="SSF48371">
    <property type="entry name" value="ARM repeat"/>
    <property type="match status" value="1"/>
</dbReference>
<dbReference type="EMBL" id="CP092864">
    <property type="protein sequence ID" value="UYV63380.1"/>
    <property type="molecule type" value="Genomic_DNA"/>
</dbReference>
<dbReference type="InterPro" id="IPR016024">
    <property type="entry name" value="ARM-type_fold"/>
</dbReference>
<protein>
    <submittedName>
        <fullName evidence="2">PPP4R4</fullName>
    </submittedName>
</protein>
<dbReference type="PROSITE" id="PS50077">
    <property type="entry name" value="HEAT_REPEAT"/>
    <property type="match status" value="2"/>
</dbReference>
<dbReference type="InterPro" id="IPR011989">
    <property type="entry name" value="ARM-like"/>
</dbReference>
<reference evidence="2 3" key="1">
    <citation type="submission" date="2022-01" db="EMBL/GenBank/DDBJ databases">
        <title>A chromosomal length assembly of Cordylochernes scorpioides.</title>
        <authorList>
            <person name="Zeh D."/>
            <person name="Zeh J."/>
        </authorList>
    </citation>
    <scope>NUCLEOTIDE SEQUENCE [LARGE SCALE GENOMIC DNA]</scope>
    <source>
        <strain evidence="2">IN4F17</strain>
        <tissue evidence="2">Whole Body</tissue>
    </source>
</reference>